<gene>
    <name evidence="4" type="ORF">HYS17_00095</name>
</gene>
<evidence type="ECO:0000256" key="1">
    <source>
        <dbReference type="ARBA" id="ARBA00022729"/>
    </source>
</evidence>
<dbReference type="PANTHER" id="PTHR36504:SF1">
    <property type="entry name" value="LIPOPOLYSACCHARIDE EXPORT SYSTEM PROTEIN LPTA"/>
    <property type="match status" value="1"/>
</dbReference>
<accession>A0A7T5R4I6</accession>
<dbReference type="GO" id="GO:0015920">
    <property type="term" value="P:lipopolysaccharide transport"/>
    <property type="evidence" value="ECO:0007669"/>
    <property type="project" value="TreeGrafter"/>
</dbReference>
<evidence type="ECO:0000259" key="3">
    <source>
        <dbReference type="Pfam" id="PF03968"/>
    </source>
</evidence>
<sequence length="308" mass="32930">MALMALSLPAMAQQAVNSEKDKPLEITAEQTLEWHRNDKKYIARGSAEAVQGAVRIHADTLSADYREGKTSNYDIYRMTAEGQVVITSQGNQAYGDKAVYEIDSGMAVMTGQALKMTAPNQILTARDKFEYGVTEGRLSAYGDVVVTRPNDKMQADKASAFFSQDAQGADRRKLERLEAEGNVIITTATETLRGDRGIYNAGTNIAEVTGNVKIIRGPNVLEGNRAEINLTTNVSRMFGNQTGSGNSGRVKGVFYPDSASKPTAPAPAPAATPAMPSAVTVIPDESPDALPPPLKQPRTPASGRLTAP</sequence>
<reference evidence="4 5" key="1">
    <citation type="submission" date="2020-07" db="EMBL/GenBank/DDBJ databases">
        <title>Huge and variable diversity of episymbiotic CPR bacteria and DPANN archaea in groundwater ecosystems.</title>
        <authorList>
            <person name="He C.Y."/>
            <person name="Keren R."/>
            <person name="Whittaker M."/>
            <person name="Farag I.F."/>
            <person name="Doudna J."/>
            <person name="Cate J.H.D."/>
            <person name="Banfield J.F."/>
        </authorList>
    </citation>
    <scope>NUCLEOTIDE SEQUENCE [LARGE SCALE GENOMIC DNA]</scope>
    <source>
        <strain evidence="4">NC_groundwater_70_Ag_B-0.1um_54_66</strain>
    </source>
</reference>
<dbReference type="GO" id="GO:0030288">
    <property type="term" value="C:outer membrane-bounded periplasmic space"/>
    <property type="evidence" value="ECO:0007669"/>
    <property type="project" value="TreeGrafter"/>
</dbReference>
<evidence type="ECO:0000313" key="4">
    <source>
        <dbReference type="EMBL" id="QQG37320.1"/>
    </source>
</evidence>
<dbReference type="Pfam" id="PF03968">
    <property type="entry name" value="LptD_N"/>
    <property type="match status" value="2"/>
</dbReference>
<dbReference type="Proteomes" id="UP000595362">
    <property type="component" value="Chromosome"/>
</dbReference>
<feature type="domain" description="Organic solvent tolerance-like N-terminal" evidence="3">
    <location>
        <begin position="26"/>
        <end position="119"/>
    </location>
</feature>
<proteinExistence type="predicted"/>
<organism evidence="4 5">
    <name type="scientific">Micavibrio aeruginosavorus</name>
    <dbReference type="NCBI Taxonomy" id="349221"/>
    <lineage>
        <taxon>Bacteria</taxon>
        <taxon>Pseudomonadati</taxon>
        <taxon>Bdellovibrionota</taxon>
        <taxon>Bdellovibrionia</taxon>
        <taxon>Bdellovibrionales</taxon>
        <taxon>Pseudobdellovibrionaceae</taxon>
        <taxon>Micavibrio</taxon>
    </lineage>
</organism>
<keyword evidence="1" id="KW-0732">Signal</keyword>
<feature type="domain" description="Organic solvent tolerance-like N-terminal" evidence="3">
    <location>
        <begin position="127"/>
        <end position="233"/>
    </location>
</feature>
<dbReference type="AlphaFoldDB" id="A0A7T5R4I6"/>
<dbReference type="InterPro" id="IPR052037">
    <property type="entry name" value="LPS_export_LptA"/>
</dbReference>
<dbReference type="InterPro" id="IPR005653">
    <property type="entry name" value="OstA-like_N"/>
</dbReference>
<evidence type="ECO:0000256" key="2">
    <source>
        <dbReference type="SAM" id="MobiDB-lite"/>
    </source>
</evidence>
<feature type="region of interest" description="Disordered" evidence="2">
    <location>
        <begin position="239"/>
        <end position="308"/>
    </location>
</feature>
<dbReference type="Gene3D" id="2.60.450.10">
    <property type="entry name" value="Lipopolysaccharide (LPS) transport protein A like domain"/>
    <property type="match status" value="1"/>
</dbReference>
<name>A0A7T5R4I6_9BACT</name>
<dbReference type="PANTHER" id="PTHR36504">
    <property type="entry name" value="LIPOPOLYSACCHARIDE EXPORT SYSTEM PROTEIN LPTA"/>
    <property type="match status" value="1"/>
</dbReference>
<dbReference type="GO" id="GO:0017089">
    <property type="term" value="F:glycolipid transfer activity"/>
    <property type="evidence" value="ECO:0007669"/>
    <property type="project" value="TreeGrafter"/>
</dbReference>
<dbReference type="GO" id="GO:0009279">
    <property type="term" value="C:cell outer membrane"/>
    <property type="evidence" value="ECO:0007669"/>
    <property type="project" value="TreeGrafter"/>
</dbReference>
<evidence type="ECO:0000313" key="5">
    <source>
        <dbReference type="Proteomes" id="UP000595362"/>
    </source>
</evidence>
<dbReference type="EMBL" id="CP066681">
    <property type="protein sequence ID" value="QQG37320.1"/>
    <property type="molecule type" value="Genomic_DNA"/>
</dbReference>
<protein>
    <submittedName>
        <fullName evidence="4">OstA-like family protein</fullName>
    </submittedName>
</protein>
<feature type="compositionally biased region" description="Low complexity" evidence="2">
    <location>
        <begin position="271"/>
        <end position="280"/>
    </location>
</feature>